<evidence type="ECO:0000259" key="1">
    <source>
        <dbReference type="Pfam" id="PF00534"/>
    </source>
</evidence>
<dbReference type="SUPFAM" id="SSF53756">
    <property type="entry name" value="UDP-Glycosyltransferase/glycogen phosphorylase"/>
    <property type="match status" value="1"/>
</dbReference>
<dbReference type="CDD" id="cd03801">
    <property type="entry name" value="GT4_PimA-like"/>
    <property type="match status" value="1"/>
</dbReference>
<dbReference type="RefSeq" id="WP_346756778.1">
    <property type="nucleotide sequence ID" value="NZ_JAUJEB010000001.1"/>
</dbReference>
<accession>A0ABT8L3S3</accession>
<feature type="domain" description="Glycosyl transferase family 1" evidence="1">
    <location>
        <begin position="202"/>
        <end position="355"/>
    </location>
</feature>
<sequence length="380" mass="43547">MFKIAFVTTNDGHPWGGCDELWYHTACLLLKDNHQVAVSIKDWHPMPRQIETLQKDGAVIYKRNIKKKFNRLKSVINRLIPGFLKLENENSYYRALEGFDPDLVVISQGNNVQGKDWMVACKDKNWKYAPIVQLVSEHNWPDDTNGALLANLYRSAEKTFFISLENLRLTEIMFATKLENAEIVDNPLNVSFEANPIYPDHKEPYSLAYVGRLSFFHKGLDILLEVLALEKWKNRPIEVVLYGSGENKDSLEKLLQKYGITNVKFGGFKENVEEIWKNHQGLICPSRIEGMPMVVVEAMLCNRFCIGTKVGIIPELINDSENGFLVRAPQAEFLDEAMEKAWSVRDDWEKLGQAAGIKVRERVPPQPVENFMNLLKGLIH</sequence>
<keyword evidence="2" id="KW-0808">Transferase</keyword>
<dbReference type="PANTHER" id="PTHR12526">
    <property type="entry name" value="GLYCOSYLTRANSFERASE"/>
    <property type="match status" value="1"/>
</dbReference>
<keyword evidence="2" id="KW-0328">Glycosyltransferase</keyword>
<protein>
    <submittedName>
        <fullName evidence="2">Glycosyltransferase family 4 protein</fullName>
        <ecNumber evidence="2">2.4.-.-</ecNumber>
    </submittedName>
</protein>
<evidence type="ECO:0000313" key="3">
    <source>
        <dbReference type="Proteomes" id="UP001172083"/>
    </source>
</evidence>
<reference evidence="2" key="1">
    <citation type="submission" date="2023-06" db="EMBL/GenBank/DDBJ databases">
        <title>Genomic of Agaribacillus aureum.</title>
        <authorList>
            <person name="Wang G."/>
        </authorList>
    </citation>
    <scope>NUCLEOTIDE SEQUENCE</scope>
    <source>
        <strain evidence="2">BMA12</strain>
    </source>
</reference>
<dbReference type="EC" id="2.4.-.-" evidence="2"/>
<comment type="caution">
    <text evidence="2">The sequence shown here is derived from an EMBL/GenBank/DDBJ whole genome shotgun (WGS) entry which is preliminary data.</text>
</comment>
<dbReference type="InterPro" id="IPR001296">
    <property type="entry name" value="Glyco_trans_1"/>
</dbReference>
<dbReference type="Proteomes" id="UP001172083">
    <property type="component" value="Unassembled WGS sequence"/>
</dbReference>
<dbReference type="Pfam" id="PF00534">
    <property type="entry name" value="Glycos_transf_1"/>
    <property type="match status" value="1"/>
</dbReference>
<dbReference type="GO" id="GO:0016757">
    <property type="term" value="F:glycosyltransferase activity"/>
    <property type="evidence" value="ECO:0007669"/>
    <property type="project" value="UniProtKB-KW"/>
</dbReference>
<gene>
    <name evidence="2" type="ORF">QQ020_05265</name>
</gene>
<proteinExistence type="predicted"/>
<dbReference type="EMBL" id="JAUJEB010000001">
    <property type="protein sequence ID" value="MDN5211445.1"/>
    <property type="molecule type" value="Genomic_DNA"/>
</dbReference>
<evidence type="ECO:0000313" key="2">
    <source>
        <dbReference type="EMBL" id="MDN5211445.1"/>
    </source>
</evidence>
<dbReference type="Gene3D" id="3.40.50.2000">
    <property type="entry name" value="Glycogen Phosphorylase B"/>
    <property type="match status" value="2"/>
</dbReference>
<organism evidence="2 3">
    <name type="scientific">Agaribacillus aureus</name>
    <dbReference type="NCBI Taxonomy" id="3051825"/>
    <lineage>
        <taxon>Bacteria</taxon>
        <taxon>Pseudomonadati</taxon>
        <taxon>Bacteroidota</taxon>
        <taxon>Cytophagia</taxon>
        <taxon>Cytophagales</taxon>
        <taxon>Splendidivirgaceae</taxon>
        <taxon>Agaribacillus</taxon>
    </lineage>
</organism>
<keyword evidence="3" id="KW-1185">Reference proteome</keyword>
<name>A0ABT8L3S3_9BACT</name>